<evidence type="ECO:0000256" key="3">
    <source>
        <dbReference type="ARBA" id="ARBA00006501"/>
    </source>
</evidence>
<comment type="subcellular location">
    <subcellularLocation>
        <location evidence="1 14">Cell membrane</location>
        <topology evidence="1 14">Multi-pass membrane protein</topology>
    </subcellularLocation>
</comment>
<feature type="binding site" description="axial binding residue" evidence="14">
    <location>
        <position position="86"/>
    </location>
    <ligand>
        <name>heme</name>
        <dbReference type="ChEBI" id="CHEBI:30413"/>
    </ligand>
    <ligandPart>
        <name>Fe</name>
        <dbReference type="ChEBI" id="CHEBI:18248"/>
    </ligandPart>
</feature>
<evidence type="ECO:0000256" key="1">
    <source>
        <dbReference type="ARBA" id="ARBA00004651"/>
    </source>
</evidence>
<dbReference type="InterPro" id="IPR005265">
    <property type="entry name" value="HemJ-like"/>
</dbReference>
<keyword evidence="6 14" id="KW-0349">Heme</keyword>
<keyword evidence="12 14" id="KW-0472">Membrane</keyword>
<reference evidence="16" key="2">
    <citation type="journal article" date="2019" name="Int. J. Syst. Evol. Microbiol.">
        <title>Polynucleobacter paneuropaeus sp. nov., characterized by six strains isolated from freshwater lakes located along a 3000 km north-south cross-section across Europe.</title>
        <authorList>
            <person name="Hoetzinger M."/>
            <person name="Schmidt J."/>
            <person name="Pitt A."/>
            <person name="Koll U."/>
            <person name="Lang E."/>
            <person name="Hahn M.W."/>
        </authorList>
    </citation>
    <scope>NUCLEOTIDE SEQUENCE</scope>
    <source>
        <strain evidence="16">MG-25-Pas1-D2</strain>
    </source>
</reference>
<dbReference type="OrthoDB" id="9800824at2"/>
<keyword evidence="10 14" id="KW-0560">Oxidoreductase</keyword>
<dbReference type="AlphaFoldDB" id="A0A2Z4JQR3"/>
<dbReference type="Proteomes" id="UP000248592">
    <property type="component" value="Chromosome"/>
</dbReference>
<dbReference type="EC" id="1.3.99.-" evidence="14 15"/>
<comment type="catalytic activity">
    <reaction evidence="13 14 15">
        <text>protoporphyrinogen IX + 3 A = protoporphyrin IX + 3 AH2</text>
        <dbReference type="Rhea" id="RHEA:62000"/>
        <dbReference type="ChEBI" id="CHEBI:13193"/>
        <dbReference type="ChEBI" id="CHEBI:17499"/>
        <dbReference type="ChEBI" id="CHEBI:57306"/>
        <dbReference type="ChEBI" id="CHEBI:57307"/>
    </reaction>
</comment>
<comment type="function">
    <text evidence="14 15">Catalyzes the oxidation of protoporphyrinogen IX to protoporphyrin IX.</text>
</comment>
<evidence type="ECO:0000256" key="5">
    <source>
        <dbReference type="ARBA" id="ARBA00022475"/>
    </source>
</evidence>
<comment type="pathway">
    <text evidence="2 14 15">Porphyrin-containing compound metabolism; protoporphyrin-IX biosynthesis; protoporphyrin-IX from protoporphyrinogen-IX: step 1/1.</text>
</comment>
<dbReference type="GO" id="GO:0005886">
    <property type="term" value="C:plasma membrane"/>
    <property type="evidence" value="ECO:0007669"/>
    <property type="project" value="UniProtKB-SubCell"/>
</dbReference>
<dbReference type="GO" id="GO:0006782">
    <property type="term" value="P:protoporphyrinogen IX biosynthetic process"/>
    <property type="evidence" value="ECO:0007669"/>
    <property type="project" value="UniProtKB-UniRule"/>
</dbReference>
<organism evidence="16 18">
    <name type="scientific">Polynucleobacter paneuropaeus</name>
    <dbReference type="NCBI Taxonomy" id="2527775"/>
    <lineage>
        <taxon>Bacteria</taxon>
        <taxon>Pseudomonadati</taxon>
        <taxon>Pseudomonadota</taxon>
        <taxon>Betaproteobacteria</taxon>
        <taxon>Burkholderiales</taxon>
        <taxon>Burkholderiaceae</taxon>
        <taxon>Polynucleobacter</taxon>
    </lineage>
</organism>
<comment type="cofactor">
    <cofactor evidence="14 15">
        <name>heme b</name>
        <dbReference type="ChEBI" id="CHEBI:60344"/>
    </cofactor>
    <text evidence="14 15">Binds 1 heme b (iron(II)-protoporphyrin IX) group per subunit.</text>
</comment>
<dbReference type="PANTHER" id="PTHR40255:SF1">
    <property type="entry name" value="PROTOPORPHYRINOGEN IX OXIDASE"/>
    <property type="match status" value="1"/>
</dbReference>
<dbReference type="PIRSF" id="PIRSF004638">
    <property type="entry name" value="UCP004638"/>
    <property type="match status" value="1"/>
</dbReference>
<protein>
    <recommendedName>
        <fullName evidence="4 14">Protoporphyrinogen IX oxidase</fullName>
        <shortName evidence="14">PPO</shortName>
        <ecNumber evidence="14 15">1.3.99.-</ecNumber>
    </recommendedName>
</protein>
<feature type="transmembrane region" description="Helical" evidence="14">
    <location>
        <begin position="12"/>
        <end position="31"/>
    </location>
</feature>
<evidence type="ECO:0000256" key="2">
    <source>
        <dbReference type="ARBA" id="ARBA00005073"/>
    </source>
</evidence>
<dbReference type="HAMAP" id="MF_02239">
    <property type="entry name" value="HemJ"/>
    <property type="match status" value="1"/>
</dbReference>
<evidence type="ECO:0000256" key="4">
    <source>
        <dbReference type="ARBA" id="ARBA00017504"/>
    </source>
</evidence>
<keyword evidence="9 14" id="KW-1133">Transmembrane helix</keyword>
<evidence type="ECO:0000256" key="6">
    <source>
        <dbReference type="ARBA" id="ARBA00022617"/>
    </source>
</evidence>
<accession>A0A2Z4JQR3</accession>
<keyword evidence="11 14" id="KW-0408">Iron</keyword>
<keyword evidence="8 14" id="KW-0479">Metal-binding</keyword>
<reference evidence="18" key="1">
    <citation type="submission" date="2018-06" db="EMBL/GenBank/DDBJ databases">
        <title>Description of a new Polynucleobacter species.</title>
        <authorList>
            <person name="Hahn M.W."/>
        </authorList>
    </citation>
    <scope>NUCLEOTIDE SEQUENCE [LARGE SCALE GENOMIC DNA]</scope>
    <source>
        <strain evidence="18">MG-25-Pas1-D2</strain>
    </source>
</reference>
<feature type="transmembrane region" description="Helical" evidence="14">
    <location>
        <begin position="82"/>
        <end position="104"/>
    </location>
</feature>
<dbReference type="EMBL" id="CP030085">
    <property type="protein sequence ID" value="AWW49120.1"/>
    <property type="molecule type" value="Genomic_DNA"/>
</dbReference>
<evidence type="ECO:0000256" key="14">
    <source>
        <dbReference type="HAMAP-Rule" id="MF_02239"/>
    </source>
</evidence>
<evidence type="ECO:0000256" key="11">
    <source>
        <dbReference type="ARBA" id="ARBA00023004"/>
    </source>
</evidence>
<dbReference type="RefSeq" id="WP_112202939.1">
    <property type="nucleotide sequence ID" value="NZ_CBCSBS010000002.1"/>
</dbReference>
<dbReference type="GO" id="GO:0070818">
    <property type="term" value="F:protoporphyrinogen oxidase activity"/>
    <property type="evidence" value="ECO:0007669"/>
    <property type="project" value="UniProtKB-UniRule"/>
</dbReference>
<gene>
    <name evidence="17" type="ORF">G6693_07430</name>
    <name evidence="16" type="ORF">Pas1_01265</name>
</gene>
<evidence type="ECO:0000256" key="13">
    <source>
        <dbReference type="ARBA" id="ARBA00048390"/>
    </source>
</evidence>
<dbReference type="Proteomes" id="UP000762271">
    <property type="component" value="Unassembled WGS sequence"/>
</dbReference>
<evidence type="ECO:0000256" key="9">
    <source>
        <dbReference type="ARBA" id="ARBA00022989"/>
    </source>
</evidence>
<comment type="subunit">
    <text evidence="14">Homodimer.</text>
</comment>
<evidence type="ECO:0000256" key="7">
    <source>
        <dbReference type="ARBA" id="ARBA00022692"/>
    </source>
</evidence>
<dbReference type="UniPathway" id="UPA00251">
    <property type="reaction ID" value="UER00324"/>
</dbReference>
<evidence type="ECO:0000256" key="12">
    <source>
        <dbReference type="ARBA" id="ARBA00023136"/>
    </source>
</evidence>
<evidence type="ECO:0000256" key="8">
    <source>
        <dbReference type="ARBA" id="ARBA00022723"/>
    </source>
</evidence>
<dbReference type="EMBL" id="JAANGI010000001">
    <property type="protein sequence ID" value="MBT8591751.1"/>
    <property type="molecule type" value="Genomic_DNA"/>
</dbReference>
<evidence type="ECO:0000313" key="17">
    <source>
        <dbReference type="EMBL" id="MBT8591751.1"/>
    </source>
</evidence>
<dbReference type="PANTHER" id="PTHR40255">
    <property type="entry name" value="UPF0093 MEMBRANE PROTEIN SLR1790"/>
    <property type="match status" value="1"/>
</dbReference>
<reference evidence="17" key="3">
    <citation type="journal article" date="2021" name="Genome Biol. Evol.">
        <title>Continental-Scale Gene Flow Prevents Allopatric Divergence of Pelagic Freshwater Bacteria.</title>
        <authorList>
            <person name="Hoetzinger M."/>
            <person name="Pitt A."/>
            <person name="Huemer A."/>
            <person name="Hahn M.W."/>
        </authorList>
    </citation>
    <scope>NUCLEOTIDE SEQUENCE</scope>
    <source>
        <strain evidence="17">AP-YLGG-20-G6</strain>
    </source>
</reference>
<dbReference type="GO" id="GO:0046872">
    <property type="term" value="F:metal ion binding"/>
    <property type="evidence" value="ECO:0007669"/>
    <property type="project" value="UniProtKB-UniRule"/>
</dbReference>
<dbReference type="GeneID" id="66831585"/>
<evidence type="ECO:0000313" key="16">
    <source>
        <dbReference type="EMBL" id="AWW49120.1"/>
    </source>
</evidence>
<evidence type="ECO:0000256" key="15">
    <source>
        <dbReference type="PIRNR" id="PIRNR004638"/>
    </source>
</evidence>
<comment type="similarity">
    <text evidence="3 14 15">Belongs to the HemJ family.</text>
</comment>
<proteinExistence type="inferred from homology"/>
<feature type="transmembrane region" description="Helical" evidence="14">
    <location>
        <begin position="52"/>
        <end position="76"/>
    </location>
</feature>
<feature type="transmembrane region" description="Helical" evidence="14">
    <location>
        <begin position="116"/>
        <end position="139"/>
    </location>
</feature>
<evidence type="ECO:0000313" key="18">
    <source>
        <dbReference type="Proteomes" id="UP000248592"/>
    </source>
</evidence>
<dbReference type="KEGG" id="poh:DPM16_01265"/>
<evidence type="ECO:0000256" key="10">
    <source>
        <dbReference type="ARBA" id="ARBA00023002"/>
    </source>
</evidence>
<sequence length="141" mass="16134">MGNGYLWTKTIHIVLIASWFAGLFYLPRIYVNLAEEKNPEAHARLLGMADRLFRFMTILAIPALLCGLVLWLYFGIGSGDTWLHAKLFFVILVIGYHHACWGLLKKFHLGRNTHSGVWFRWFNEAPVLLLLIITALAVIKP</sequence>
<feature type="binding site" description="axial binding residue" evidence="14">
    <location>
        <position position="12"/>
    </location>
    <ligand>
        <name>heme</name>
        <dbReference type="ChEBI" id="CHEBI:30413"/>
    </ligand>
    <ligandPart>
        <name>Fe</name>
        <dbReference type="ChEBI" id="CHEBI:18248"/>
    </ligandPart>
</feature>
<keyword evidence="7 14" id="KW-0812">Transmembrane</keyword>
<keyword evidence="5 14" id="KW-1003">Cell membrane</keyword>
<name>A0A2Z4JQR3_9BURK</name>
<dbReference type="Pfam" id="PF03653">
    <property type="entry name" value="UPF0093"/>
    <property type="match status" value="1"/>
</dbReference>